<evidence type="ECO:0000313" key="2">
    <source>
        <dbReference type="EMBL" id="KAA2260137.1"/>
    </source>
</evidence>
<comment type="caution">
    <text evidence="2">The sequence shown here is derived from an EMBL/GenBank/DDBJ whole genome shotgun (WGS) entry which is preliminary data.</text>
</comment>
<reference evidence="2 3" key="1">
    <citation type="submission" date="2019-09" db="EMBL/GenBank/DDBJ databases">
        <title>Goodfellowia gen. nov., a new genus of the Pseudonocardineae related to Actinoalloteichus, containing Goodfellowia coeruleoviolacea gen. nov., comb. nov. gen. nov., comb. nov.</title>
        <authorList>
            <person name="Labeda D."/>
        </authorList>
    </citation>
    <scope>NUCLEOTIDE SEQUENCE [LARGE SCALE GENOMIC DNA]</scope>
    <source>
        <strain evidence="2 3">AN110305</strain>
    </source>
</reference>
<dbReference type="RefSeq" id="WP_149851266.1">
    <property type="nucleotide sequence ID" value="NZ_VUOB01000037.1"/>
</dbReference>
<accession>A0A5B2X9H3</accession>
<keyword evidence="1" id="KW-0812">Transmembrane</keyword>
<dbReference type="EMBL" id="VUOB01000037">
    <property type="protein sequence ID" value="KAA2260137.1"/>
    <property type="molecule type" value="Genomic_DNA"/>
</dbReference>
<feature type="transmembrane region" description="Helical" evidence="1">
    <location>
        <begin position="42"/>
        <end position="67"/>
    </location>
</feature>
<proteinExistence type="predicted"/>
<evidence type="ECO:0000313" key="3">
    <source>
        <dbReference type="Proteomes" id="UP000323454"/>
    </source>
</evidence>
<gene>
    <name evidence="2" type="ORF">F0L68_20655</name>
</gene>
<keyword evidence="1" id="KW-0472">Membrane</keyword>
<reference evidence="2 3" key="2">
    <citation type="submission" date="2019-09" db="EMBL/GenBank/DDBJ databases">
        <authorList>
            <person name="Jin C."/>
        </authorList>
    </citation>
    <scope>NUCLEOTIDE SEQUENCE [LARGE SCALE GENOMIC DNA]</scope>
    <source>
        <strain evidence="2 3">AN110305</strain>
    </source>
</reference>
<evidence type="ECO:0000256" key="1">
    <source>
        <dbReference type="SAM" id="Phobius"/>
    </source>
</evidence>
<sequence>MPGNGAEQARALLARALDEEPAMRRTPAELTRRARRCARRQAIAVVWTVVAVSLCATVPMLGAGLFASTPAGPVGPSGQVVPSTDPSLGRLRAAELTKTVAAADVLPAGVAARDSQVSGAARALEFVPQGDGYRATADLVDAEGSAYLTITIGSQPASAKPYRCKFGDSGDGPVLGEPTDQCLPVRGPGGAFGAMLIGQPATDRAVIRVLRILRPGGVDVEVLCSVVDSRARSALRSDTAGQTSKRCPLGDDRILAIALLPGLRP</sequence>
<name>A0A5B2X9H3_9PSEU</name>
<keyword evidence="3" id="KW-1185">Reference proteome</keyword>
<dbReference type="AlphaFoldDB" id="A0A5B2X9H3"/>
<protein>
    <submittedName>
        <fullName evidence="2">Uncharacterized protein</fullName>
    </submittedName>
</protein>
<dbReference type="Proteomes" id="UP000323454">
    <property type="component" value="Unassembled WGS sequence"/>
</dbReference>
<keyword evidence="1" id="KW-1133">Transmembrane helix</keyword>
<organism evidence="2 3">
    <name type="scientific">Solihabitans fulvus</name>
    <dbReference type="NCBI Taxonomy" id="1892852"/>
    <lineage>
        <taxon>Bacteria</taxon>
        <taxon>Bacillati</taxon>
        <taxon>Actinomycetota</taxon>
        <taxon>Actinomycetes</taxon>
        <taxon>Pseudonocardiales</taxon>
        <taxon>Pseudonocardiaceae</taxon>
        <taxon>Solihabitans</taxon>
    </lineage>
</organism>